<dbReference type="AlphaFoldDB" id="A0AB38HQ30"/>
<proteinExistence type="predicted"/>
<reference evidence="1 2" key="1">
    <citation type="submission" date="2019-02" db="EMBL/GenBank/DDBJ databases">
        <title>The genomic architecture of introgression among sibling species of bacteria.</title>
        <authorList>
            <person name="Cavassim M.I.A."/>
            <person name="Moeskjaer S."/>
            <person name="Moslemi C."/>
            <person name="Fields B."/>
            <person name="Bachmann A."/>
            <person name="Vilhjalmsson B."/>
            <person name="Schierup M.H."/>
            <person name="Young J.P.W."/>
            <person name="Andersen S.U."/>
        </authorList>
    </citation>
    <scope>NUCLEOTIDE SEQUENCE [LARGE SCALE GENOMIC DNA]</scope>
    <source>
        <strain evidence="1 2">SM92</strain>
    </source>
</reference>
<protein>
    <submittedName>
        <fullName evidence="1">Uncharacterized protein</fullName>
    </submittedName>
</protein>
<dbReference type="EMBL" id="SIMR01000015">
    <property type="protein sequence ID" value="TBC01052.1"/>
    <property type="molecule type" value="Genomic_DNA"/>
</dbReference>
<evidence type="ECO:0000313" key="2">
    <source>
        <dbReference type="Proteomes" id="UP000294215"/>
    </source>
</evidence>
<dbReference type="RefSeq" id="WP_130720561.1">
    <property type="nucleotide sequence ID" value="NZ_SIMR01000015.1"/>
</dbReference>
<gene>
    <name evidence="1" type="ORF">ELH40_39180</name>
</gene>
<accession>A0AB38HQ30</accession>
<organism evidence="1 2">
    <name type="scientific">Rhizobium ruizarguesonis</name>
    <dbReference type="NCBI Taxonomy" id="2081791"/>
    <lineage>
        <taxon>Bacteria</taxon>
        <taxon>Pseudomonadati</taxon>
        <taxon>Pseudomonadota</taxon>
        <taxon>Alphaproteobacteria</taxon>
        <taxon>Hyphomicrobiales</taxon>
        <taxon>Rhizobiaceae</taxon>
        <taxon>Rhizobium/Agrobacterium group</taxon>
        <taxon>Rhizobium</taxon>
    </lineage>
</organism>
<sequence>MNVSILDIRRFFRNRFEYYVDNKDSFGADGCDESRLTLRELCMTLENDLEPFPRRYNPDMRKVCGHEYLTWFREERSYGDVARLLNRVLAGEDGHMPLAGGRWVHAVLKGSRPGAAL</sequence>
<name>A0AB38HQ30_9HYPH</name>
<dbReference type="Proteomes" id="UP000294215">
    <property type="component" value="Unassembled WGS sequence"/>
</dbReference>
<evidence type="ECO:0000313" key="1">
    <source>
        <dbReference type="EMBL" id="TBC01052.1"/>
    </source>
</evidence>
<comment type="caution">
    <text evidence="1">The sequence shown here is derived from an EMBL/GenBank/DDBJ whole genome shotgun (WGS) entry which is preliminary data.</text>
</comment>